<dbReference type="EMBL" id="GL379787">
    <property type="protein sequence ID" value="EGT30815.1"/>
    <property type="molecule type" value="Genomic_DNA"/>
</dbReference>
<keyword evidence="3 6" id="KW-0812">Transmembrane</keyword>
<gene>
    <name evidence="7" type="ORF">CAEBREN_21120</name>
</gene>
<feature type="transmembrane region" description="Helical" evidence="6">
    <location>
        <begin position="170"/>
        <end position="194"/>
    </location>
</feature>
<feature type="transmembrane region" description="Helical" evidence="6">
    <location>
        <begin position="6"/>
        <end position="23"/>
    </location>
</feature>
<dbReference type="SUPFAM" id="SSF81321">
    <property type="entry name" value="Family A G protein-coupled receptor-like"/>
    <property type="match status" value="1"/>
</dbReference>
<dbReference type="Pfam" id="PF02118">
    <property type="entry name" value="Srg"/>
    <property type="match status" value="1"/>
</dbReference>
<evidence type="ECO:0000256" key="1">
    <source>
        <dbReference type="ARBA" id="ARBA00004141"/>
    </source>
</evidence>
<evidence type="ECO:0000256" key="5">
    <source>
        <dbReference type="ARBA" id="ARBA00023136"/>
    </source>
</evidence>
<keyword evidence="8" id="KW-1185">Reference proteome</keyword>
<dbReference type="InParanoid" id="G0MA39"/>
<comment type="similarity">
    <text evidence="2 6">Belongs to the nematode receptor-like protein srg family.</text>
</comment>
<organism evidence="8">
    <name type="scientific">Caenorhabditis brenneri</name>
    <name type="common">Nematode worm</name>
    <dbReference type="NCBI Taxonomy" id="135651"/>
    <lineage>
        <taxon>Eukaryota</taxon>
        <taxon>Metazoa</taxon>
        <taxon>Ecdysozoa</taxon>
        <taxon>Nematoda</taxon>
        <taxon>Chromadorea</taxon>
        <taxon>Rhabditida</taxon>
        <taxon>Rhabditina</taxon>
        <taxon>Rhabditomorpha</taxon>
        <taxon>Rhabditoidea</taxon>
        <taxon>Rhabditidae</taxon>
        <taxon>Peloderinae</taxon>
        <taxon>Caenorhabditis</taxon>
    </lineage>
</organism>
<proteinExistence type="inferred from homology"/>
<evidence type="ECO:0000313" key="8">
    <source>
        <dbReference type="Proteomes" id="UP000008068"/>
    </source>
</evidence>
<keyword evidence="5 6" id="KW-0472">Membrane</keyword>
<feature type="transmembrane region" description="Helical" evidence="6">
    <location>
        <begin position="44"/>
        <end position="69"/>
    </location>
</feature>
<evidence type="ECO:0000313" key="7">
    <source>
        <dbReference type="EMBL" id="EGT30815.1"/>
    </source>
</evidence>
<dbReference type="AlphaFoldDB" id="G0MA39"/>
<evidence type="ECO:0000256" key="4">
    <source>
        <dbReference type="ARBA" id="ARBA00022989"/>
    </source>
</evidence>
<dbReference type="GO" id="GO:0016020">
    <property type="term" value="C:membrane"/>
    <property type="evidence" value="ECO:0007669"/>
    <property type="project" value="UniProtKB-SubCell"/>
</dbReference>
<feature type="transmembrane region" description="Helical" evidence="6">
    <location>
        <begin position="119"/>
        <end position="139"/>
    </location>
</feature>
<dbReference type="PANTHER" id="PTHR31114">
    <property type="entry name" value="SERPENTINE RECEPTOR CLASS GAMMA"/>
    <property type="match status" value="1"/>
</dbReference>
<protein>
    <recommendedName>
        <fullName evidence="6">Serpentine receptor class gamma</fullName>
    </recommendedName>
</protein>
<dbReference type="OrthoDB" id="5850434at2759"/>
<dbReference type="GO" id="GO:0004888">
    <property type="term" value="F:transmembrane signaling receptor activity"/>
    <property type="evidence" value="ECO:0007669"/>
    <property type="project" value="InterPro"/>
</dbReference>
<feature type="transmembrane region" description="Helical" evidence="6">
    <location>
        <begin position="214"/>
        <end position="234"/>
    </location>
</feature>
<keyword evidence="4 6" id="KW-1133">Transmembrane helix</keyword>
<dbReference type="Proteomes" id="UP000008068">
    <property type="component" value="Unassembled WGS sequence"/>
</dbReference>
<sequence length="307" mass="35411">MEVICLIYGIPSLLLSLFFLKFLSRAEFKYSFYRLLQCDITLNVVCYLNGWFTRFSNWSVTIPMMLVIYENVKVVLKFTPYFVNFFFNAQAMSVIFLSVHRLTTILYITANEFWNKYYLPIYLLILLLSSIPCIHAYSIDGLPPSTFNYAGGVFVPTPLDPVKRELQYKIFFVLSSIFFTIILIVNVLTIFMLVKRLKLSNNTTSQSQKLRRNLTIITIINSSIFFIVFLWNLFGDKTLGREFWVASMYILSDALSLSLPYILLAFDQNVRKTLKTVTGSNAVKFANYLGYASSSVHHRTASIISVI</sequence>
<evidence type="ECO:0000256" key="2">
    <source>
        <dbReference type="ARBA" id="ARBA00005692"/>
    </source>
</evidence>
<name>G0MA39_CAEBE</name>
<dbReference type="HOGENOM" id="CLU_076972_1_0_1"/>
<dbReference type="OMA" id="MLVVYEN"/>
<dbReference type="GO" id="GO:0007606">
    <property type="term" value="P:sensory perception of chemical stimulus"/>
    <property type="evidence" value="ECO:0007669"/>
    <property type="project" value="UniProtKB-UniRule"/>
</dbReference>
<accession>G0MA39</accession>
<reference evidence="8" key="1">
    <citation type="submission" date="2011-07" db="EMBL/GenBank/DDBJ databases">
        <authorList>
            <consortium name="Caenorhabditis brenneri Sequencing and Analysis Consortium"/>
            <person name="Wilson R.K."/>
        </authorList>
    </citation>
    <scope>NUCLEOTIDE SEQUENCE [LARGE SCALE GENOMIC DNA]</scope>
    <source>
        <strain evidence="8">PB2801</strain>
    </source>
</reference>
<evidence type="ECO:0000256" key="3">
    <source>
        <dbReference type="ARBA" id="ARBA00022692"/>
    </source>
</evidence>
<comment type="subcellular location">
    <subcellularLocation>
        <location evidence="1">Membrane</location>
        <topology evidence="1">Multi-pass membrane protein</topology>
    </subcellularLocation>
</comment>
<dbReference type="PANTHER" id="PTHR31114:SF3">
    <property type="entry name" value="SERPENTINE RECEPTOR CLASS GAMMA-RELATED"/>
    <property type="match status" value="1"/>
</dbReference>
<dbReference type="Gene3D" id="1.20.1070.10">
    <property type="entry name" value="Rhodopsin 7-helix transmembrane proteins"/>
    <property type="match status" value="1"/>
</dbReference>
<feature type="transmembrane region" description="Helical" evidence="6">
    <location>
        <begin position="81"/>
        <end position="99"/>
    </location>
</feature>
<dbReference type="InterPro" id="IPR000609">
    <property type="entry name" value="7TM_GPCR_serpentine_rcpt_Srg"/>
</dbReference>
<evidence type="ECO:0000256" key="6">
    <source>
        <dbReference type="RuleBase" id="RU280813"/>
    </source>
</evidence>
<dbReference type="eggNOG" id="ENOG502TFE0">
    <property type="taxonomic scope" value="Eukaryota"/>
</dbReference>
<feature type="transmembrane region" description="Helical" evidence="6">
    <location>
        <begin position="246"/>
        <end position="266"/>
    </location>
</feature>
<dbReference type="InterPro" id="IPR052880">
    <property type="entry name" value="NRL-Serpentine_Class_Gamma"/>
</dbReference>